<dbReference type="Gene3D" id="3.40.710.10">
    <property type="entry name" value="DD-peptidase/beta-lactamase superfamily"/>
    <property type="match status" value="1"/>
</dbReference>
<evidence type="ECO:0000313" key="2">
    <source>
        <dbReference type="EMBL" id="MBC8610954.1"/>
    </source>
</evidence>
<dbReference type="EMBL" id="JACRTL010000003">
    <property type="protein sequence ID" value="MBC8610954.1"/>
    <property type="molecule type" value="Genomic_DNA"/>
</dbReference>
<evidence type="ECO:0000259" key="1">
    <source>
        <dbReference type="Pfam" id="PF00905"/>
    </source>
</evidence>
<reference evidence="2" key="1">
    <citation type="submission" date="2020-08" db="EMBL/GenBank/DDBJ databases">
        <title>Genome public.</title>
        <authorList>
            <person name="Liu C."/>
            <person name="Sun Q."/>
        </authorList>
    </citation>
    <scope>NUCLEOTIDE SEQUENCE</scope>
    <source>
        <strain evidence="2">NSJ-15</strain>
    </source>
</reference>
<dbReference type="SUPFAM" id="SSF56601">
    <property type="entry name" value="beta-lactamase/transpeptidase-like"/>
    <property type="match status" value="1"/>
</dbReference>
<dbReference type="GO" id="GO:0008658">
    <property type="term" value="F:penicillin binding"/>
    <property type="evidence" value="ECO:0007669"/>
    <property type="project" value="InterPro"/>
</dbReference>
<dbReference type="Gene3D" id="3.90.1310.10">
    <property type="entry name" value="Penicillin-binding protein 2a (Domain 2)"/>
    <property type="match status" value="1"/>
</dbReference>
<dbReference type="SUPFAM" id="SSF56519">
    <property type="entry name" value="Penicillin binding protein dimerisation domain"/>
    <property type="match status" value="1"/>
</dbReference>
<protein>
    <submittedName>
        <fullName evidence="2">Penicillin-binding protein 2</fullName>
    </submittedName>
</protein>
<dbReference type="PANTHER" id="PTHR30627">
    <property type="entry name" value="PEPTIDOGLYCAN D,D-TRANSPEPTIDASE"/>
    <property type="match status" value="1"/>
</dbReference>
<organism evidence="2 3">
    <name type="scientific">Massiliimalia timonensis</name>
    <dbReference type="NCBI Taxonomy" id="1987501"/>
    <lineage>
        <taxon>Bacteria</taxon>
        <taxon>Bacillati</taxon>
        <taxon>Bacillota</taxon>
        <taxon>Clostridia</taxon>
        <taxon>Eubacteriales</taxon>
        <taxon>Oscillospiraceae</taxon>
        <taxon>Massiliimalia</taxon>
    </lineage>
</organism>
<keyword evidence="3" id="KW-1185">Reference proteome</keyword>
<dbReference type="InterPro" id="IPR036138">
    <property type="entry name" value="PBP_dimer_sf"/>
</dbReference>
<dbReference type="Proteomes" id="UP000632659">
    <property type="component" value="Unassembled WGS sequence"/>
</dbReference>
<evidence type="ECO:0000313" key="3">
    <source>
        <dbReference type="Proteomes" id="UP000632659"/>
    </source>
</evidence>
<gene>
    <name evidence="2" type="ORF">H8702_07430</name>
</gene>
<dbReference type="GO" id="GO:0005886">
    <property type="term" value="C:plasma membrane"/>
    <property type="evidence" value="ECO:0007669"/>
    <property type="project" value="TreeGrafter"/>
</dbReference>
<accession>A0A8J6P1G0</accession>
<dbReference type="InterPro" id="IPR001460">
    <property type="entry name" value="PCN-bd_Tpept"/>
</dbReference>
<feature type="domain" description="Penicillin-binding protein transpeptidase" evidence="1">
    <location>
        <begin position="215"/>
        <end position="516"/>
    </location>
</feature>
<dbReference type="Pfam" id="PF00905">
    <property type="entry name" value="Transpeptidase"/>
    <property type="match status" value="1"/>
</dbReference>
<proteinExistence type="predicted"/>
<dbReference type="InterPro" id="IPR050515">
    <property type="entry name" value="Beta-lactam/transpept"/>
</dbReference>
<dbReference type="PANTHER" id="PTHR30627:SF24">
    <property type="entry name" value="PENICILLIN-BINDING PROTEIN 4B"/>
    <property type="match status" value="1"/>
</dbReference>
<sequence>MWKRLISIFCTMCLAFTLLYLRIGSIGADPFYVAAGKSQSSYTLELTVSRGFLYDTNCLPLVNQSQKLMAAILVTQENAELVAQITDLNKQEVQEKLQEAKPFLYEVNTQEVDDDNIIVFPVYNRYEQEQTAAHLVGYLSEGKGVSGLEKSYQDLLEQSKRTVEITYTLDAMGRTIPGTKPKVSYSQESDSGIVLTLDSRIQKICEEAGQSLKKGAVVVMDCKTGELRAVCSFPTYSPYRLSEAMQDPDSPMINRAFTPLSVGSTFKIAVAATALEEGINPSFSYECKGGYQLGDVVMHCHNRAGHGKFSMQEAIVNSCNPYFINLGMHLDREHLLRVSKDLSFGKGYELAPGLSTQAGILPKTLSDGELANLSFGQGNLLGTPVQLAQMLSAVANGGITPSPSLVEGIVTEKGEWVEQKELPSGIRSMQPQTAKQLQEFLIDCVEQEGQNARSPYTTSGGKTATAQTGVYADGDELVNGWFVGFTPAEDPEYVIAVIAEDAESGNKSASPVFSEIAGKIALLHNPQGGSDGFSVGNLS</sequence>
<dbReference type="InterPro" id="IPR012338">
    <property type="entry name" value="Beta-lactam/transpept-like"/>
</dbReference>
<dbReference type="RefSeq" id="WP_187536489.1">
    <property type="nucleotide sequence ID" value="NZ_JACRTL010000003.1"/>
</dbReference>
<dbReference type="GO" id="GO:0071972">
    <property type="term" value="F:peptidoglycan L,D-transpeptidase activity"/>
    <property type="evidence" value="ECO:0007669"/>
    <property type="project" value="TreeGrafter"/>
</dbReference>
<dbReference type="GO" id="GO:0071555">
    <property type="term" value="P:cell wall organization"/>
    <property type="evidence" value="ECO:0007669"/>
    <property type="project" value="TreeGrafter"/>
</dbReference>
<comment type="caution">
    <text evidence="2">The sequence shown here is derived from an EMBL/GenBank/DDBJ whole genome shotgun (WGS) entry which is preliminary data.</text>
</comment>
<name>A0A8J6P1G0_9FIRM</name>
<dbReference type="AlphaFoldDB" id="A0A8J6P1G0"/>